<comment type="caution">
    <text evidence="3">The sequence shown here is derived from an EMBL/GenBank/DDBJ whole genome shotgun (WGS) entry which is preliminary data.</text>
</comment>
<dbReference type="AlphaFoldDB" id="A0A821FUV5"/>
<feature type="compositionally biased region" description="Acidic residues" evidence="1">
    <location>
        <begin position="95"/>
        <end position="114"/>
    </location>
</feature>
<protein>
    <recommendedName>
        <fullName evidence="5">Reverse transcriptase domain-containing protein</fullName>
    </recommendedName>
</protein>
<evidence type="ECO:0000313" key="4">
    <source>
        <dbReference type="Proteomes" id="UP000663862"/>
    </source>
</evidence>
<dbReference type="PANTHER" id="PTHR21301:SF10">
    <property type="entry name" value="REVERSE TRANSCRIPTASE DOMAIN-CONTAINING PROTEIN"/>
    <property type="match status" value="1"/>
</dbReference>
<feature type="region of interest" description="Disordered" evidence="1">
    <location>
        <begin position="68"/>
        <end position="114"/>
    </location>
</feature>
<proteinExistence type="predicted"/>
<dbReference type="Proteomes" id="UP000663862">
    <property type="component" value="Unassembled WGS sequence"/>
</dbReference>
<accession>A0A821FUV5</accession>
<evidence type="ECO:0000313" key="2">
    <source>
        <dbReference type="EMBL" id="CAF3574224.1"/>
    </source>
</evidence>
<dbReference type="EMBL" id="CAJNYU010002670">
    <property type="protein sequence ID" value="CAF3574224.1"/>
    <property type="molecule type" value="Genomic_DNA"/>
</dbReference>
<dbReference type="EMBL" id="CAJOBQ010005345">
    <property type="protein sequence ID" value="CAF4654501.1"/>
    <property type="molecule type" value="Genomic_DNA"/>
</dbReference>
<organism evidence="3 4">
    <name type="scientific">Rotaria socialis</name>
    <dbReference type="NCBI Taxonomy" id="392032"/>
    <lineage>
        <taxon>Eukaryota</taxon>
        <taxon>Metazoa</taxon>
        <taxon>Spiralia</taxon>
        <taxon>Gnathifera</taxon>
        <taxon>Rotifera</taxon>
        <taxon>Eurotatoria</taxon>
        <taxon>Bdelloidea</taxon>
        <taxon>Philodinida</taxon>
        <taxon>Philodinidae</taxon>
        <taxon>Rotaria</taxon>
    </lineage>
</organism>
<reference evidence="3" key="1">
    <citation type="submission" date="2021-02" db="EMBL/GenBank/DDBJ databases">
        <authorList>
            <person name="Nowell W R."/>
        </authorList>
    </citation>
    <scope>NUCLEOTIDE SEQUENCE</scope>
</reference>
<sequence>MANFLQASFIDNNNVSDDDMVEQSTFDHPTVMPSTMAQDIMPHYFDSNNSGMSPLSMKTQPCEIQSSTLFDGNTHENDEFNVNNTKATNDKQQDKDDEYQDINDDDDDDDDDVNDSTWILYKIDDGEDQDNQLTYHHQETQELKDLDWHDLPNFIRHLDYQHLKVNDRHKAHSENRTILSIRRKMVANNMIVRLPYKGTPFYIGSIENFQAKEAAYITRTGSWVLLHELNGVHRNASQLCFAKILEEVEAKLFHLLDSKYINEVHHFKMNINRSMVRMHYLYFVPETHKEEIPVRPITVCNDGPTMNIVRHITPLLWSIFDQATNCRRFQNGAIDVIHGIEKYTQMGQLKPGTLFVTFNMDDLTTSFLHDQTMSALKRLLIEQLQDKTMDGLTIDIILQLVDLVLKNQFCVYNNGLYQQIHGGASGLPLTMLLTYVNLFYGQHSELMKTIKEKDEFFGRYQEQAILTWHGSKDEFCTLIKKNIHVEHTRYLVKMSIGSTVHFHDVEISQTNNNDVLESKVYYDPNIDTLPNVSDEPMENKSKQLYAVLYRAVRCCSNVVKFNHERRHIQLSFLTSGSTSEFIQSGIEHFFLEFGLSKRSFSCLLNEDEYRDLRQSIIQVTELQMELKQQRERQNQHTLFVPCTKWIDPKQLADYTQRLKDWWKKYYGNEPQTKHIQIKWTESTSKNLTNSDILVNKRPPNCLLTLPKEWRE</sequence>
<gene>
    <name evidence="2" type="ORF">FME351_LOCUS20612</name>
    <name evidence="3" type="ORF">TSG867_LOCUS30979</name>
</gene>
<evidence type="ECO:0000313" key="3">
    <source>
        <dbReference type="EMBL" id="CAF4654501.1"/>
    </source>
</evidence>
<dbReference type="Proteomes" id="UP000663869">
    <property type="component" value="Unassembled WGS sequence"/>
</dbReference>
<evidence type="ECO:0008006" key="5">
    <source>
        <dbReference type="Google" id="ProtNLM"/>
    </source>
</evidence>
<dbReference type="PANTHER" id="PTHR21301">
    <property type="entry name" value="REVERSE TRANSCRIPTASE"/>
    <property type="match status" value="1"/>
</dbReference>
<evidence type="ECO:0000256" key="1">
    <source>
        <dbReference type="SAM" id="MobiDB-lite"/>
    </source>
</evidence>
<name>A0A821FUV5_9BILA</name>